<feature type="region of interest" description="Disordered" evidence="3">
    <location>
        <begin position="1"/>
        <end position="31"/>
    </location>
</feature>
<dbReference type="GO" id="GO:0006355">
    <property type="term" value="P:regulation of DNA-templated transcription"/>
    <property type="evidence" value="ECO:0007669"/>
    <property type="project" value="InterPro"/>
</dbReference>
<dbReference type="InterPro" id="IPR036388">
    <property type="entry name" value="WH-like_DNA-bd_sf"/>
</dbReference>
<organism evidence="5 6">
    <name type="scientific">Agromyces mariniharenae</name>
    <dbReference type="NCBI Taxonomy" id="2604423"/>
    <lineage>
        <taxon>Bacteria</taxon>
        <taxon>Bacillati</taxon>
        <taxon>Actinomycetota</taxon>
        <taxon>Actinomycetes</taxon>
        <taxon>Micrococcales</taxon>
        <taxon>Microbacteriaceae</taxon>
        <taxon>Agromyces</taxon>
    </lineage>
</organism>
<gene>
    <name evidence="5" type="ORF">FYC51_10345</name>
</gene>
<dbReference type="GO" id="GO:0005737">
    <property type="term" value="C:cytoplasm"/>
    <property type="evidence" value="ECO:0007669"/>
    <property type="project" value="TreeGrafter"/>
</dbReference>
<dbReference type="Gene3D" id="1.10.10.10">
    <property type="entry name" value="Winged helix-like DNA-binding domain superfamily/Winged helix DNA-binding domain"/>
    <property type="match status" value="1"/>
</dbReference>
<evidence type="ECO:0000313" key="5">
    <source>
        <dbReference type="EMBL" id="TYL53994.1"/>
    </source>
</evidence>
<dbReference type="InterPro" id="IPR027417">
    <property type="entry name" value="P-loop_NTPase"/>
</dbReference>
<dbReference type="InterPro" id="IPR041664">
    <property type="entry name" value="AAA_16"/>
</dbReference>
<dbReference type="SUPFAM" id="SSF46894">
    <property type="entry name" value="C-terminal effector domain of the bipartite response regulators"/>
    <property type="match status" value="1"/>
</dbReference>
<dbReference type="SMART" id="SM00421">
    <property type="entry name" value="HTH_LUXR"/>
    <property type="match status" value="1"/>
</dbReference>
<dbReference type="GO" id="GO:0003677">
    <property type="term" value="F:DNA binding"/>
    <property type="evidence" value="ECO:0007669"/>
    <property type="project" value="InterPro"/>
</dbReference>
<evidence type="ECO:0000259" key="4">
    <source>
        <dbReference type="PROSITE" id="PS50043"/>
    </source>
</evidence>
<dbReference type="InterPro" id="IPR016032">
    <property type="entry name" value="Sig_transdc_resp-reg_C-effctor"/>
</dbReference>
<accession>A0A5S4V4Y1</accession>
<dbReference type="SUPFAM" id="SSF52540">
    <property type="entry name" value="P-loop containing nucleoside triphosphate hydrolases"/>
    <property type="match status" value="1"/>
</dbReference>
<evidence type="ECO:0000313" key="6">
    <source>
        <dbReference type="Proteomes" id="UP000325243"/>
    </source>
</evidence>
<dbReference type="PANTHER" id="PTHR16305:SF35">
    <property type="entry name" value="TRANSCRIPTIONAL ACTIVATOR DOMAIN"/>
    <property type="match status" value="1"/>
</dbReference>
<keyword evidence="1" id="KW-0547">Nucleotide-binding</keyword>
<dbReference type="AlphaFoldDB" id="A0A5S4V4Y1"/>
<name>A0A5S4V4Y1_9MICO</name>
<proteinExistence type="predicted"/>
<sequence>MVVPFPAGSLPRPVEGDATDAASPPHDVDASSWPADGIVNSGHRPCARSGAIVWSMRSWPAPALPSSWTNTGAPPFVARREELRALRAAYDDTERGAGRVVFVSGDPGTGKSRLIGQLCAEAHERGAAVLAGTTVQEFGRPLEPFDQALAPLLAAIADAEAAAADADDGDLGRTMADDALALVRDAFARDERSVPVIGQDRLFEAVVEVLVAASAIRPIVMVLDDLHWAGDDAVRLLTRIIPGTADARILMLAASRPHPPDKSDELAEAIERSSHRPNVERVELTPFTAADVTEFLRVGAGLSDEQARASTSALMEVTGGNPFLVRTVWRPAVDAIVSRDTRFEMPESAFEPLRPRIAMLAPAELDVLQAAAVLGQEVDVVELIAVSDQSQDATLDAIDSILRSGLLEPPERADGPFRFPHAIARQAVLGTMTPSSTMRLHGRIAQTLEARFPAAPRLVQRLAHHFSAARALGFGDRAVTYLIQSAESADRRIAHEEAASLFERAAALTGRSDERDELQLRSARSWSLASDFAKARIQRERTLASSDPRTRLRAAIGYEEASFRAALYGTRAAELLTSALDDVSGDDHDPLVIEGLAGLGRAMAYTGDLDTAAIHGDRAIALARELDDDRTLAAVLRARIWHTLRPEGVRERLDQAEELSGLIADMDDDWMGVAATIGSSNAYIVGDPEAMARNERRLVETAQRWGSYWAYWAECCRFGRAFIDGRLTDAGARLSRMSEIELEFRSDAATGAIPIQVYMMRREAGRLTPAARLLTADRAPRSAWTPGLLALYTEFGMEEPCRRTLHWLLDRDHEKAHVSGNWPVRLAFMVEAALALGDRDAGRMLRPLMQDYAGLNVLSAFYVAPLGPADRYLGELDALCDTGDPAAEFASAIQLSEQLEAPLHIAYASASAAAFERRVHGDSAEARSLAERARAIAEPLGLARVLAMLPPRTAIPDPDGLTARETEVLRLLADGLSNREIATELVISEHTAANHVRSILIKVGAPNRTRAARYARERGIV</sequence>
<dbReference type="Pfam" id="PF00196">
    <property type="entry name" value="GerE"/>
    <property type="match status" value="1"/>
</dbReference>
<dbReference type="PRINTS" id="PR00038">
    <property type="entry name" value="HTHLUXR"/>
</dbReference>
<evidence type="ECO:0000256" key="3">
    <source>
        <dbReference type="SAM" id="MobiDB-lite"/>
    </source>
</evidence>
<dbReference type="EMBL" id="VSSB01000001">
    <property type="protein sequence ID" value="TYL53994.1"/>
    <property type="molecule type" value="Genomic_DNA"/>
</dbReference>
<comment type="caution">
    <text evidence="5">The sequence shown here is derived from an EMBL/GenBank/DDBJ whole genome shotgun (WGS) entry which is preliminary data.</text>
</comment>
<dbReference type="Pfam" id="PF13191">
    <property type="entry name" value="AAA_16"/>
    <property type="match status" value="1"/>
</dbReference>
<evidence type="ECO:0000256" key="1">
    <source>
        <dbReference type="ARBA" id="ARBA00022741"/>
    </source>
</evidence>
<keyword evidence="2" id="KW-0067">ATP-binding</keyword>
<dbReference type="GO" id="GO:0005524">
    <property type="term" value="F:ATP binding"/>
    <property type="evidence" value="ECO:0007669"/>
    <property type="project" value="UniProtKB-KW"/>
</dbReference>
<feature type="domain" description="HTH luxR-type" evidence="4">
    <location>
        <begin position="954"/>
        <end position="1019"/>
    </location>
</feature>
<dbReference type="Proteomes" id="UP000325243">
    <property type="component" value="Unassembled WGS sequence"/>
</dbReference>
<dbReference type="GO" id="GO:0004016">
    <property type="term" value="F:adenylate cyclase activity"/>
    <property type="evidence" value="ECO:0007669"/>
    <property type="project" value="TreeGrafter"/>
</dbReference>
<keyword evidence="6" id="KW-1185">Reference proteome</keyword>
<dbReference type="PANTHER" id="PTHR16305">
    <property type="entry name" value="TESTICULAR SOLUBLE ADENYLYL CYCLASE"/>
    <property type="match status" value="1"/>
</dbReference>
<protein>
    <submittedName>
        <fullName evidence="5">AAA family ATPase</fullName>
    </submittedName>
</protein>
<reference evidence="5 6" key="1">
    <citation type="submission" date="2019-08" db="EMBL/GenBank/DDBJ databases">
        <authorList>
            <person name="Hu J."/>
        </authorList>
    </citation>
    <scope>NUCLEOTIDE SEQUENCE [LARGE SCALE GENOMIC DNA]</scope>
    <source>
        <strain evidence="5 6">NEAU-184</strain>
    </source>
</reference>
<evidence type="ECO:0000256" key="2">
    <source>
        <dbReference type="ARBA" id="ARBA00022840"/>
    </source>
</evidence>
<dbReference type="InterPro" id="IPR000792">
    <property type="entry name" value="Tscrpt_reg_LuxR_C"/>
</dbReference>
<dbReference type="PROSITE" id="PS50043">
    <property type="entry name" value="HTH_LUXR_2"/>
    <property type="match status" value="1"/>
</dbReference>
<dbReference type="CDD" id="cd06170">
    <property type="entry name" value="LuxR_C_like"/>
    <property type="match status" value="1"/>
</dbReference>